<dbReference type="Proteomes" id="UP000291758">
    <property type="component" value="Chromosome"/>
</dbReference>
<reference evidence="2 3" key="1">
    <citation type="submission" date="2019-01" db="EMBL/GenBank/DDBJ databases">
        <title>Genome sequencing of strain 2JSPR-7.</title>
        <authorList>
            <person name="Heo J."/>
            <person name="Kim S.-J."/>
            <person name="Kim J.-S."/>
            <person name="Hong S.-B."/>
            <person name="Kwon S.-W."/>
        </authorList>
    </citation>
    <scope>NUCLEOTIDE SEQUENCE [LARGE SCALE GENOMIC DNA]</scope>
    <source>
        <strain evidence="2 3">2JSPR-7</strain>
    </source>
</reference>
<gene>
    <name evidence="2" type="ORF">ET495_10310</name>
</gene>
<keyword evidence="3" id="KW-1185">Reference proteome</keyword>
<accession>A0A4P6ELM0</accession>
<dbReference type="KEGG" id="xyl:ET495_10310"/>
<organism evidence="2 3">
    <name type="scientific">Xylanimonas allomyrinae</name>
    <dbReference type="NCBI Taxonomy" id="2509459"/>
    <lineage>
        <taxon>Bacteria</taxon>
        <taxon>Bacillati</taxon>
        <taxon>Actinomycetota</taxon>
        <taxon>Actinomycetes</taxon>
        <taxon>Micrococcales</taxon>
        <taxon>Promicromonosporaceae</taxon>
        <taxon>Xylanimonas</taxon>
    </lineage>
</organism>
<evidence type="ECO:0000313" key="3">
    <source>
        <dbReference type="Proteomes" id="UP000291758"/>
    </source>
</evidence>
<name>A0A4P6ELM0_9MICO</name>
<feature type="chain" id="PRO_5039721995" description="Alternate-type signal peptide domain-containing protein" evidence="1">
    <location>
        <begin position="26"/>
        <end position="156"/>
    </location>
</feature>
<sequence>MKKNTRIRASLAGLAVLGLGAAATAAAWTTEATFEGSARTADFTVTGTLSGTLIPGSSQTLYVAGVQTTGAESTYAVADLVFDAATVSLHLEEPDADAWDFGSAEIDGVTFTDEGWRWRVDLTLTDAGLAELNTFGAGREFENSILSIEASLKSTT</sequence>
<evidence type="ECO:0008006" key="4">
    <source>
        <dbReference type="Google" id="ProtNLM"/>
    </source>
</evidence>
<dbReference type="RefSeq" id="WP_129204736.1">
    <property type="nucleotide sequence ID" value="NZ_CP035495.1"/>
</dbReference>
<evidence type="ECO:0000313" key="2">
    <source>
        <dbReference type="EMBL" id="QAY63574.1"/>
    </source>
</evidence>
<protein>
    <recommendedName>
        <fullName evidence="4">Alternate-type signal peptide domain-containing protein</fullName>
    </recommendedName>
</protein>
<feature type="signal peptide" evidence="1">
    <location>
        <begin position="1"/>
        <end position="25"/>
    </location>
</feature>
<proteinExistence type="predicted"/>
<evidence type="ECO:0000256" key="1">
    <source>
        <dbReference type="SAM" id="SignalP"/>
    </source>
</evidence>
<keyword evidence="1" id="KW-0732">Signal</keyword>
<dbReference type="EMBL" id="CP035495">
    <property type="protein sequence ID" value="QAY63574.1"/>
    <property type="molecule type" value="Genomic_DNA"/>
</dbReference>
<dbReference type="AlphaFoldDB" id="A0A4P6ELM0"/>